<evidence type="ECO:0008006" key="5">
    <source>
        <dbReference type="Google" id="ProtNLM"/>
    </source>
</evidence>
<gene>
    <name evidence="2" type="ORF">CLV93_10599</name>
    <name evidence="1" type="ORF">JCM18694_17170</name>
</gene>
<dbReference type="RefSeq" id="WP_106542311.1">
    <property type="nucleotide sequence ID" value="NZ_BLAU01000001.1"/>
</dbReference>
<evidence type="ECO:0000313" key="3">
    <source>
        <dbReference type="Proteomes" id="UP000240621"/>
    </source>
</evidence>
<evidence type="ECO:0000313" key="1">
    <source>
        <dbReference type="EMBL" id="GET21471.1"/>
    </source>
</evidence>
<dbReference type="EMBL" id="PYGC01000005">
    <property type="protein sequence ID" value="PSK82707.1"/>
    <property type="molecule type" value="Genomic_DNA"/>
</dbReference>
<dbReference type="Proteomes" id="UP000240621">
    <property type="component" value="Unassembled WGS sequence"/>
</dbReference>
<organism evidence="2 3">
    <name type="scientific">Prolixibacter denitrificans</name>
    <dbReference type="NCBI Taxonomy" id="1541063"/>
    <lineage>
        <taxon>Bacteria</taxon>
        <taxon>Pseudomonadati</taxon>
        <taxon>Bacteroidota</taxon>
        <taxon>Bacteroidia</taxon>
        <taxon>Marinilabiliales</taxon>
        <taxon>Prolixibacteraceae</taxon>
        <taxon>Prolixibacter</taxon>
    </lineage>
</organism>
<sequence length="189" mass="22049">MSKLVEHFKKGTFEEQYWIPAHNERRESSLFRKNKKLIRDECGAPCWVCGKKEYREVHHVFEWAFWNALSPRKVTNILNAIEFYDEDYIASADDPEKLHQYLTELSKTKKFLDTPDDARNLVVLCREHHRLKYTGIHTISFPLWLAIAGVPSEGGILTREQITTAVARVSKIDEELASYAANNYTPHRL</sequence>
<dbReference type="Proteomes" id="UP000396862">
    <property type="component" value="Unassembled WGS sequence"/>
</dbReference>
<accession>A0A2P8CCK2</accession>
<proteinExistence type="predicted"/>
<protein>
    <recommendedName>
        <fullName evidence="5">HNH endonuclease</fullName>
    </recommendedName>
</protein>
<reference evidence="2 3" key="1">
    <citation type="submission" date="2018-03" db="EMBL/GenBank/DDBJ databases">
        <title>Genomic Encyclopedia of Archaeal and Bacterial Type Strains, Phase II (KMG-II): from individual species to whole genera.</title>
        <authorList>
            <person name="Goeker M."/>
        </authorList>
    </citation>
    <scope>NUCLEOTIDE SEQUENCE [LARGE SCALE GENOMIC DNA]</scope>
    <source>
        <strain evidence="2 3">DSM 27267</strain>
    </source>
</reference>
<evidence type="ECO:0000313" key="4">
    <source>
        <dbReference type="Proteomes" id="UP000396862"/>
    </source>
</evidence>
<name>A0A2P8CCK2_9BACT</name>
<dbReference type="AlphaFoldDB" id="A0A2P8CCK2"/>
<keyword evidence="4" id="KW-1185">Reference proteome</keyword>
<evidence type="ECO:0000313" key="2">
    <source>
        <dbReference type="EMBL" id="PSK82707.1"/>
    </source>
</evidence>
<dbReference type="EMBL" id="BLAU01000001">
    <property type="protein sequence ID" value="GET21471.1"/>
    <property type="molecule type" value="Genomic_DNA"/>
</dbReference>
<comment type="caution">
    <text evidence="2">The sequence shown here is derived from an EMBL/GenBank/DDBJ whole genome shotgun (WGS) entry which is preliminary data.</text>
</comment>
<dbReference type="OrthoDB" id="8967912at2"/>
<reference evidence="1 4" key="2">
    <citation type="submission" date="2019-10" db="EMBL/GenBank/DDBJ databases">
        <title>Prolixibacter strains distinguished by the presence of nitrate reductase genes were adept at nitrate-dependent anaerobic corrosion of metallic iron and carbon steel.</title>
        <authorList>
            <person name="Iino T."/>
            <person name="Shono N."/>
            <person name="Ito K."/>
            <person name="Nakamura R."/>
            <person name="Sueoka K."/>
            <person name="Harayama S."/>
            <person name="Ohkuma M."/>
        </authorList>
    </citation>
    <scope>NUCLEOTIDE SEQUENCE [LARGE SCALE GENOMIC DNA]</scope>
    <source>
        <strain evidence="1 4">MIC1-1</strain>
    </source>
</reference>